<dbReference type="Proteomes" id="UP001595386">
    <property type="component" value="Unassembled WGS sequence"/>
</dbReference>
<dbReference type="Gene3D" id="3.30.450.20">
    <property type="entry name" value="PAS domain"/>
    <property type="match status" value="2"/>
</dbReference>
<dbReference type="InterPro" id="IPR001610">
    <property type="entry name" value="PAC"/>
</dbReference>
<dbReference type="InterPro" id="IPR000700">
    <property type="entry name" value="PAS-assoc_C"/>
</dbReference>
<dbReference type="Pfam" id="PF00990">
    <property type="entry name" value="GGDEF"/>
    <property type="match status" value="1"/>
</dbReference>
<proteinExistence type="predicted"/>
<keyword evidence="6" id="KW-0808">Transferase</keyword>
<feature type="domain" description="GGDEF" evidence="5">
    <location>
        <begin position="306"/>
        <end position="436"/>
    </location>
</feature>
<evidence type="ECO:0000259" key="4">
    <source>
        <dbReference type="PROSITE" id="PS50113"/>
    </source>
</evidence>
<feature type="domain" description="PAC" evidence="4">
    <location>
        <begin position="98"/>
        <end position="151"/>
    </location>
</feature>
<evidence type="ECO:0000256" key="1">
    <source>
        <dbReference type="ARBA" id="ARBA00012528"/>
    </source>
</evidence>
<dbReference type="PROSITE" id="PS50113">
    <property type="entry name" value="PAC"/>
    <property type="match status" value="1"/>
</dbReference>
<dbReference type="SUPFAM" id="SSF55073">
    <property type="entry name" value="Nucleotide cyclase"/>
    <property type="match status" value="1"/>
</dbReference>
<dbReference type="CDD" id="cd01949">
    <property type="entry name" value="GGDEF"/>
    <property type="match status" value="1"/>
</dbReference>
<dbReference type="InterPro" id="IPR013655">
    <property type="entry name" value="PAS_fold_3"/>
</dbReference>
<dbReference type="EC" id="2.7.7.65" evidence="1"/>
<keyword evidence="6" id="KW-0548">Nucleotidyltransferase</keyword>
<dbReference type="EMBL" id="JBHRSQ010000040">
    <property type="protein sequence ID" value="MFC2993615.1"/>
    <property type="molecule type" value="Genomic_DNA"/>
</dbReference>
<comment type="catalytic activity">
    <reaction evidence="2">
        <text>2 GTP = 3',3'-c-di-GMP + 2 diphosphate</text>
        <dbReference type="Rhea" id="RHEA:24898"/>
        <dbReference type="ChEBI" id="CHEBI:33019"/>
        <dbReference type="ChEBI" id="CHEBI:37565"/>
        <dbReference type="ChEBI" id="CHEBI:58805"/>
        <dbReference type="EC" id="2.7.7.65"/>
    </reaction>
</comment>
<accession>A0ABV7B8H4</accession>
<dbReference type="InterPro" id="IPR050469">
    <property type="entry name" value="Diguanylate_Cyclase"/>
</dbReference>
<dbReference type="GO" id="GO:0052621">
    <property type="term" value="F:diguanylate cyclase activity"/>
    <property type="evidence" value="ECO:0007669"/>
    <property type="project" value="UniProtKB-EC"/>
</dbReference>
<dbReference type="InterPro" id="IPR043128">
    <property type="entry name" value="Rev_trsase/Diguanyl_cyclase"/>
</dbReference>
<evidence type="ECO:0000259" key="3">
    <source>
        <dbReference type="PROSITE" id="PS50112"/>
    </source>
</evidence>
<dbReference type="PROSITE" id="PS50112">
    <property type="entry name" value="PAS"/>
    <property type="match status" value="1"/>
</dbReference>
<evidence type="ECO:0000259" key="5">
    <source>
        <dbReference type="PROSITE" id="PS50887"/>
    </source>
</evidence>
<dbReference type="InterPro" id="IPR000014">
    <property type="entry name" value="PAS"/>
</dbReference>
<organism evidence="6 7">
    <name type="scientific">Halomonas tibetensis</name>
    <dbReference type="NCBI Taxonomy" id="2259590"/>
    <lineage>
        <taxon>Bacteria</taxon>
        <taxon>Pseudomonadati</taxon>
        <taxon>Pseudomonadota</taxon>
        <taxon>Gammaproteobacteria</taxon>
        <taxon>Oceanospirillales</taxon>
        <taxon>Halomonadaceae</taxon>
        <taxon>Halomonas</taxon>
    </lineage>
</organism>
<dbReference type="SMART" id="SM00091">
    <property type="entry name" value="PAS"/>
    <property type="match status" value="2"/>
</dbReference>
<dbReference type="SUPFAM" id="SSF55785">
    <property type="entry name" value="PYP-like sensor domain (PAS domain)"/>
    <property type="match status" value="2"/>
</dbReference>
<dbReference type="NCBIfam" id="TIGR00254">
    <property type="entry name" value="GGDEF"/>
    <property type="match status" value="1"/>
</dbReference>
<dbReference type="PANTHER" id="PTHR45138:SF9">
    <property type="entry name" value="DIGUANYLATE CYCLASE DGCM-RELATED"/>
    <property type="match status" value="1"/>
</dbReference>
<protein>
    <recommendedName>
        <fullName evidence="1">diguanylate cyclase</fullName>
        <ecNumber evidence="1">2.7.7.65</ecNumber>
    </recommendedName>
</protein>
<dbReference type="SMART" id="SM00086">
    <property type="entry name" value="PAC"/>
    <property type="match status" value="2"/>
</dbReference>
<gene>
    <name evidence="6" type="ORF">ACFODV_16470</name>
</gene>
<feature type="domain" description="PAS" evidence="3">
    <location>
        <begin position="163"/>
        <end position="221"/>
    </location>
</feature>
<dbReference type="NCBIfam" id="TIGR00229">
    <property type="entry name" value="sensory_box"/>
    <property type="match status" value="1"/>
</dbReference>
<comment type="caution">
    <text evidence="6">The sequence shown here is derived from an EMBL/GenBank/DDBJ whole genome shotgun (WGS) entry which is preliminary data.</text>
</comment>
<dbReference type="CDD" id="cd00130">
    <property type="entry name" value="PAS"/>
    <property type="match status" value="2"/>
</dbReference>
<dbReference type="PANTHER" id="PTHR45138">
    <property type="entry name" value="REGULATORY COMPONENTS OF SENSORY TRANSDUCTION SYSTEM"/>
    <property type="match status" value="1"/>
</dbReference>
<dbReference type="InterPro" id="IPR029787">
    <property type="entry name" value="Nucleotide_cyclase"/>
</dbReference>
<evidence type="ECO:0000313" key="7">
    <source>
        <dbReference type="Proteomes" id="UP001595386"/>
    </source>
</evidence>
<dbReference type="Gene3D" id="2.10.70.100">
    <property type="match status" value="1"/>
</dbReference>
<sequence length="436" mass="49749">MMRDDPRFVADESVADESVADGWTPLLEAMLSMIGAGMWEWRLSDGHITGDDRLKAMLALPDDEWETLTIASWARRIHPEDRALFEQEWQRAQHSGAFEATYRMHCGDSQWRWLHDRSCTLDKDPDGTPSRLLGIVEDVTERQEEQRRWRHLAKSVPGIIYTFVLDAEGRPSFPYTSSRVKEFYGATPEQVREDADLVFNAIHPDDRLSVQESIHRSAATLEDWHCEYRARAAGSWHWVEGRATPEREPDGSTVWHGLIYLIDERKAMEERLRRLSLTDELTGLYNRRHLLARMEEEIARYARHGTPFSVVMIDLDHFKLVNDSHGHAAGDAVLQGLAALFKERLRDSDVAGRSGGEEFLLLLPGTDEAGARAIAETLRKAFSQMRFDDGKASTFTVTLSAGVAEMRHRKERLQHLWARADGALYLAKAQGRNQVC</sequence>
<evidence type="ECO:0000313" key="6">
    <source>
        <dbReference type="EMBL" id="MFC2993615.1"/>
    </source>
</evidence>
<dbReference type="InterPro" id="IPR000160">
    <property type="entry name" value="GGDEF_dom"/>
</dbReference>
<dbReference type="SMART" id="SM00267">
    <property type="entry name" value="GGDEF"/>
    <property type="match status" value="1"/>
</dbReference>
<dbReference type="Pfam" id="PF08447">
    <property type="entry name" value="PAS_3"/>
    <property type="match status" value="2"/>
</dbReference>
<dbReference type="Gene3D" id="3.30.70.270">
    <property type="match status" value="1"/>
</dbReference>
<keyword evidence="7" id="KW-1185">Reference proteome</keyword>
<reference evidence="7" key="1">
    <citation type="journal article" date="2019" name="Int. J. Syst. Evol. Microbiol.">
        <title>The Global Catalogue of Microorganisms (GCM) 10K type strain sequencing project: providing services to taxonomists for standard genome sequencing and annotation.</title>
        <authorList>
            <consortium name="The Broad Institute Genomics Platform"/>
            <consortium name="The Broad Institute Genome Sequencing Center for Infectious Disease"/>
            <person name="Wu L."/>
            <person name="Ma J."/>
        </authorList>
    </citation>
    <scope>NUCLEOTIDE SEQUENCE [LARGE SCALE GENOMIC DNA]</scope>
    <source>
        <strain evidence="7">KCTC 52660</strain>
    </source>
</reference>
<dbReference type="InterPro" id="IPR035965">
    <property type="entry name" value="PAS-like_dom_sf"/>
</dbReference>
<evidence type="ECO:0000256" key="2">
    <source>
        <dbReference type="ARBA" id="ARBA00034247"/>
    </source>
</evidence>
<dbReference type="RefSeq" id="WP_379761393.1">
    <property type="nucleotide sequence ID" value="NZ_JBHRSQ010000040.1"/>
</dbReference>
<name>A0ABV7B8H4_9GAMM</name>
<dbReference type="PROSITE" id="PS50887">
    <property type="entry name" value="GGDEF"/>
    <property type="match status" value="1"/>
</dbReference>